<dbReference type="Pfam" id="PF03171">
    <property type="entry name" value="2OG-FeII_Oxy"/>
    <property type="match status" value="1"/>
</dbReference>
<evidence type="ECO:0000313" key="5">
    <source>
        <dbReference type="Proteomes" id="UP000751190"/>
    </source>
</evidence>
<dbReference type="InterPro" id="IPR050231">
    <property type="entry name" value="Iron_ascorbate_oxido_reductase"/>
</dbReference>
<comment type="caution">
    <text evidence="4">The sequence shown here is derived from an EMBL/GenBank/DDBJ whole genome shotgun (WGS) entry which is preliminary data.</text>
</comment>
<protein>
    <recommendedName>
        <fullName evidence="3">Fe2OG dioxygenase domain-containing protein</fullName>
    </recommendedName>
</protein>
<keyword evidence="5" id="KW-1185">Reference proteome</keyword>
<evidence type="ECO:0000259" key="3">
    <source>
        <dbReference type="PROSITE" id="PS51471"/>
    </source>
</evidence>
<keyword evidence="1" id="KW-0479">Metal-binding</keyword>
<dbReference type="InterPro" id="IPR027443">
    <property type="entry name" value="IPNS-like_sf"/>
</dbReference>
<keyword evidence="1" id="KW-0560">Oxidoreductase</keyword>
<dbReference type="PANTHER" id="PTHR47990">
    <property type="entry name" value="2-OXOGLUTARATE (2OG) AND FE(II)-DEPENDENT OXYGENASE SUPERFAMILY PROTEIN-RELATED"/>
    <property type="match status" value="1"/>
</dbReference>
<organism evidence="4 5">
    <name type="scientific">Diacronema lutheri</name>
    <name type="common">Unicellular marine alga</name>
    <name type="synonym">Monochrysis lutheri</name>
    <dbReference type="NCBI Taxonomy" id="2081491"/>
    <lineage>
        <taxon>Eukaryota</taxon>
        <taxon>Haptista</taxon>
        <taxon>Haptophyta</taxon>
        <taxon>Pavlovophyceae</taxon>
        <taxon>Pavlovales</taxon>
        <taxon>Pavlovaceae</taxon>
        <taxon>Diacronema</taxon>
    </lineage>
</organism>
<keyword evidence="2" id="KW-0732">Signal</keyword>
<dbReference type="InterPro" id="IPR005123">
    <property type="entry name" value="Oxoglu/Fe-dep_dioxygenase_dom"/>
</dbReference>
<feature type="signal peptide" evidence="2">
    <location>
        <begin position="1"/>
        <end position="18"/>
    </location>
</feature>
<evidence type="ECO:0000256" key="1">
    <source>
        <dbReference type="RuleBase" id="RU003682"/>
    </source>
</evidence>
<dbReference type="Pfam" id="PF14226">
    <property type="entry name" value="DIOX_N"/>
    <property type="match status" value="1"/>
</dbReference>
<reference evidence="4" key="1">
    <citation type="submission" date="2021-05" db="EMBL/GenBank/DDBJ databases">
        <title>The genome of the haptophyte Pavlova lutheri (Diacronema luteri, Pavlovales) - a model for lipid biosynthesis in eukaryotic algae.</title>
        <authorList>
            <person name="Hulatt C.J."/>
            <person name="Posewitz M.C."/>
        </authorList>
    </citation>
    <scope>NUCLEOTIDE SEQUENCE</scope>
    <source>
        <strain evidence="4">NIVA-4/92</strain>
    </source>
</reference>
<dbReference type="GO" id="GO:0046872">
    <property type="term" value="F:metal ion binding"/>
    <property type="evidence" value="ECO:0007669"/>
    <property type="project" value="UniProtKB-KW"/>
</dbReference>
<feature type="chain" id="PRO_5035153999" description="Fe2OG dioxygenase domain-containing protein" evidence="2">
    <location>
        <begin position="19"/>
        <end position="352"/>
    </location>
</feature>
<dbReference type="Gene3D" id="2.60.120.330">
    <property type="entry name" value="B-lactam Antibiotic, Isopenicillin N Synthase, Chain"/>
    <property type="match status" value="1"/>
</dbReference>
<dbReference type="AlphaFoldDB" id="A0A8J5XGT8"/>
<dbReference type="OMA" id="QRINPFE"/>
<dbReference type="GO" id="GO:0016491">
    <property type="term" value="F:oxidoreductase activity"/>
    <property type="evidence" value="ECO:0007669"/>
    <property type="project" value="UniProtKB-KW"/>
</dbReference>
<accession>A0A8J5XGT8</accession>
<feature type="domain" description="Fe2OG dioxygenase" evidence="3">
    <location>
        <begin position="203"/>
        <end position="316"/>
    </location>
</feature>
<evidence type="ECO:0000256" key="2">
    <source>
        <dbReference type="SAM" id="SignalP"/>
    </source>
</evidence>
<sequence length="352" mass="37450">MRTAVALLVVVCAQRASGEEACAADFPSVDISPFLVPDDSPLASARDATAAAWDHAMREWGFARVTGDGVPPDAFAPFRAAALDFFDEPLERKRAYSDPSGRYGPEGYTSLGVESVGRTSAGALGGEGAGAQPDLVENVALRGRPPASIDDLASRPRFPPTLFPSAGEHWAAMDMLHGAILRMTARALGVPDELFEGAYRGTQANALRLAHYPAVPGGVDSLPAGQARYGAHTDYQGYTLLMQDPTVGGLEVFRAPNATAGRMAGEWVAVPPGGLVVNAGDLIELWVNGRWRSAMHRVTNSAITQRRLSIAFFTGPRHDALVEPLLQPGEARRFDAVIAGEHLQRKLAMSNV</sequence>
<dbReference type="EMBL" id="JAGTXO010000031">
    <property type="protein sequence ID" value="KAG8460697.1"/>
    <property type="molecule type" value="Genomic_DNA"/>
</dbReference>
<proteinExistence type="inferred from homology"/>
<dbReference type="InterPro" id="IPR026992">
    <property type="entry name" value="DIOX_N"/>
</dbReference>
<dbReference type="PROSITE" id="PS51471">
    <property type="entry name" value="FE2OG_OXY"/>
    <property type="match status" value="1"/>
</dbReference>
<keyword evidence="1" id="KW-0408">Iron</keyword>
<dbReference type="Proteomes" id="UP000751190">
    <property type="component" value="Unassembled WGS sequence"/>
</dbReference>
<dbReference type="InterPro" id="IPR044861">
    <property type="entry name" value="IPNS-like_FE2OG_OXY"/>
</dbReference>
<dbReference type="OrthoDB" id="288590at2759"/>
<name>A0A8J5XGT8_DIALT</name>
<dbReference type="SUPFAM" id="SSF51197">
    <property type="entry name" value="Clavaminate synthase-like"/>
    <property type="match status" value="1"/>
</dbReference>
<comment type="similarity">
    <text evidence="1">Belongs to the iron/ascorbate-dependent oxidoreductase family.</text>
</comment>
<evidence type="ECO:0000313" key="4">
    <source>
        <dbReference type="EMBL" id="KAG8460697.1"/>
    </source>
</evidence>
<gene>
    <name evidence="4" type="ORF">KFE25_011472</name>
</gene>